<dbReference type="Proteomes" id="UP001501084">
    <property type="component" value="Unassembled WGS sequence"/>
</dbReference>
<reference evidence="3" key="1">
    <citation type="journal article" date="2019" name="Int. J. Syst. Evol. Microbiol.">
        <title>The Global Catalogue of Microorganisms (GCM) 10K type strain sequencing project: providing services to taxonomists for standard genome sequencing and annotation.</title>
        <authorList>
            <consortium name="The Broad Institute Genomics Platform"/>
            <consortium name="The Broad Institute Genome Sequencing Center for Infectious Disease"/>
            <person name="Wu L."/>
            <person name="Ma J."/>
        </authorList>
    </citation>
    <scope>NUCLEOTIDE SEQUENCE [LARGE SCALE GENOMIC DNA]</scope>
    <source>
        <strain evidence="3">JCM 14919</strain>
    </source>
</reference>
<dbReference type="EMBL" id="BAAAOP010000003">
    <property type="protein sequence ID" value="GAA2186225.1"/>
    <property type="molecule type" value="Genomic_DNA"/>
</dbReference>
<dbReference type="SUPFAM" id="SSF50985">
    <property type="entry name" value="RCC1/BLIP-II"/>
    <property type="match status" value="2"/>
</dbReference>
<proteinExistence type="predicted"/>
<evidence type="ECO:0008006" key="4">
    <source>
        <dbReference type="Google" id="ProtNLM"/>
    </source>
</evidence>
<keyword evidence="1" id="KW-0732">Signal</keyword>
<sequence>MGDKVRKFRVSSRKAFVGLTTAALAVTTLSIGATTAGFQSTSYARAELATEATVATPPVYNDQSAGSVLFINRFGELFLGGDRRSGNGAGAGNTAPTADPTKVEFPDGVKIVDAGGSTNDFHWNNVATGYSAIDTEGRVWTWGQVYPGGTRGIELMGRGNISLQASYTPGQVVTTAEGTPLPKIIDLQRSENQTYALDETGTMWVWGYGGENLPVSASYYSGNGAALPTRANTTAVQNGMGDCRADRNPANHGGDVTWHTIWGGNNSSGGVSTSGLIYTWGYDASNGIAQQQWSQRCPQLNEGANRVLFEQYPDLYRTADGKTYDPAELTTEALRNERYSEIVAHMTQQPLAQCATPTAKSIVDATECPVRQFGYSARAGRLLLQNGSLYTWMISNDQTYGYYFLGREGSTNQNDLNSRFRPNLALSNVNFTSPQVGSVSALTHDGKVYGWGRNNYCQAVGERTVGSADCGSNAGNDFVILPRPVAGIPQDATITGLSSNQCTTWARSDLGTMWAWGGGTMVSNNYVFCGTTGSAYGIYDQRKSTLQAPFGAPVRSVSTGTMPILD</sequence>
<keyword evidence="3" id="KW-1185">Reference proteome</keyword>
<dbReference type="InterPro" id="IPR051553">
    <property type="entry name" value="Ran_GTPase-activating"/>
</dbReference>
<evidence type="ECO:0000313" key="3">
    <source>
        <dbReference type="Proteomes" id="UP001501084"/>
    </source>
</evidence>
<name>A0ABP5MU14_9MICO</name>
<feature type="signal peptide" evidence="1">
    <location>
        <begin position="1"/>
        <end position="25"/>
    </location>
</feature>
<comment type="caution">
    <text evidence="2">The sequence shown here is derived from an EMBL/GenBank/DDBJ whole genome shotgun (WGS) entry which is preliminary data.</text>
</comment>
<dbReference type="InterPro" id="IPR009091">
    <property type="entry name" value="RCC1/BLIP-II"/>
</dbReference>
<feature type="chain" id="PRO_5046020825" description="Alpha-tubulin suppressor-like RCC1 family protein" evidence="1">
    <location>
        <begin position="26"/>
        <end position="566"/>
    </location>
</feature>
<gene>
    <name evidence="2" type="ORF">GCM10009786_06080</name>
</gene>
<accession>A0ABP5MU14</accession>
<evidence type="ECO:0000256" key="1">
    <source>
        <dbReference type="SAM" id="SignalP"/>
    </source>
</evidence>
<dbReference type="Gene3D" id="2.130.10.30">
    <property type="entry name" value="Regulator of chromosome condensation 1/beta-lactamase-inhibitor protein II"/>
    <property type="match status" value="2"/>
</dbReference>
<evidence type="ECO:0000313" key="2">
    <source>
        <dbReference type="EMBL" id="GAA2186225.1"/>
    </source>
</evidence>
<protein>
    <recommendedName>
        <fullName evidence="4">Alpha-tubulin suppressor-like RCC1 family protein</fullName>
    </recommendedName>
</protein>
<dbReference type="PANTHER" id="PTHR45982">
    <property type="entry name" value="REGULATOR OF CHROMOSOME CONDENSATION"/>
    <property type="match status" value="1"/>
</dbReference>
<organism evidence="2 3">
    <name type="scientific">Leucobacter alluvii</name>
    <dbReference type="NCBI Taxonomy" id="340321"/>
    <lineage>
        <taxon>Bacteria</taxon>
        <taxon>Bacillati</taxon>
        <taxon>Actinomycetota</taxon>
        <taxon>Actinomycetes</taxon>
        <taxon>Micrococcales</taxon>
        <taxon>Microbacteriaceae</taxon>
        <taxon>Leucobacter</taxon>
    </lineage>
</organism>
<dbReference type="PANTHER" id="PTHR45982:SF1">
    <property type="entry name" value="REGULATOR OF CHROMOSOME CONDENSATION"/>
    <property type="match status" value="1"/>
</dbReference>